<evidence type="ECO:0000313" key="10">
    <source>
        <dbReference type="Proteomes" id="UP000053024"/>
    </source>
</evidence>
<comment type="caution">
    <text evidence="9">The sequence shown here is derived from an EMBL/GenBank/DDBJ whole genome shotgun (WGS) entry which is preliminary data.</text>
</comment>
<dbReference type="InterPro" id="IPR023271">
    <property type="entry name" value="Aquaporin-like"/>
</dbReference>
<evidence type="ECO:0000256" key="8">
    <source>
        <dbReference type="SAM" id="Phobius"/>
    </source>
</evidence>
<keyword evidence="6 8" id="KW-0472">Membrane</keyword>
<dbReference type="STRING" id="285568.AQJ66_35470"/>
<dbReference type="Gene3D" id="1.20.1080.10">
    <property type="entry name" value="Glycerol uptake facilitator protein"/>
    <property type="match status" value="1"/>
</dbReference>
<proteinExistence type="inferred from homology"/>
<dbReference type="RefSeq" id="WP_061930699.1">
    <property type="nucleotide sequence ID" value="NZ_JBEYBH010000004.1"/>
</dbReference>
<feature type="transmembrane region" description="Helical" evidence="8">
    <location>
        <begin position="178"/>
        <end position="198"/>
    </location>
</feature>
<dbReference type="InterPro" id="IPR022357">
    <property type="entry name" value="MIP_CS"/>
</dbReference>
<evidence type="ECO:0000256" key="2">
    <source>
        <dbReference type="ARBA" id="ARBA00006175"/>
    </source>
</evidence>
<dbReference type="Pfam" id="PF00230">
    <property type="entry name" value="MIP"/>
    <property type="match status" value="1"/>
</dbReference>
<keyword evidence="3 7" id="KW-0813">Transport</keyword>
<evidence type="ECO:0000256" key="6">
    <source>
        <dbReference type="ARBA" id="ARBA00023136"/>
    </source>
</evidence>
<comment type="similarity">
    <text evidence="2 7">Belongs to the MIP/aquaporin (TC 1.A.8) family.</text>
</comment>
<protein>
    <submittedName>
        <fullName evidence="9">MIP family channel protein</fullName>
    </submittedName>
</protein>
<accession>A0A117R7S0</accession>
<evidence type="ECO:0000256" key="1">
    <source>
        <dbReference type="ARBA" id="ARBA00004141"/>
    </source>
</evidence>
<dbReference type="AlphaFoldDB" id="A0A117R7S0"/>
<feature type="transmembrane region" description="Helical" evidence="8">
    <location>
        <begin position="210"/>
        <end position="231"/>
    </location>
</feature>
<feature type="transmembrane region" description="Helical" evidence="8">
    <location>
        <begin position="61"/>
        <end position="86"/>
    </location>
</feature>
<dbReference type="PANTHER" id="PTHR43829:SF9">
    <property type="entry name" value="AQUAPORIN-9"/>
    <property type="match status" value="1"/>
</dbReference>
<evidence type="ECO:0000256" key="5">
    <source>
        <dbReference type="ARBA" id="ARBA00022989"/>
    </source>
</evidence>
<dbReference type="NCBIfam" id="TIGR00861">
    <property type="entry name" value="MIP"/>
    <property type="match status" value="1"/>
</dbReference>
<keyword evidence="5 8" id="KW-1133">Transmembrane helix</keyword>
<gene>
    <name evidence="9" type="ORF">AQJ66_35470</name>
</gene>
<reference evidence="9 10" key="1">
    <citation type="submission" date="2015-10" db="EMBL/GenBank/DDBJ databases">
        <title>Draft genome sequence of Streptomyces bungoensis DSM 41781, type strain for the species Streptomyces bungoensis.</title>
        <authorList>
            <person name="Ruckert C."/>
            <person name="Winkler A."/>
            <person name="Kalinowski J."/>
            <person name="Kampfer P."/>
            <person name="Glaeser S."/>
        </authorList>
    </citation>
    <scope>NUCLEOTIDE SEQUENCE [LARGE SCALE GENOMIC DNA]</scope>
    <source>
        <strain evidence="9 10">DSM 41781</strain>
    </source>
</reference>
<evidence type="ECO:0000256" key="4">
    <source>
        <dbReference type="ARBA" id="ARBA00022692"/>
    </source>
</evidence>
<dbReference type="EMBL" id="LMWX01000080">
    <property type="protein sequence ID" value="KUN75853.1"/>
    <property type="molecule type" value="Genomic_DNA"/>
</dbReference>
<dbReference type="InterPro" id="IPR000425">
    <property type="entry name" value="MIP"/>
</dbReference>
<dbReference type="InterPro" id="IPR050363">
    <property type="entry name" value="MIP/Aquaporin"/>
</dbReference>
<dbReference type="PROSITE" id="PS00221">
    <property type="entry name" value="MIP"/>
    <property type="match status" value="1"/>
</dbReference>
<keyword evidence="4 7" id="KW-0812">Transmembrane</keyword>
<feature type="transmembrane region" description="Helical" evidence="8">
    <location>
        <begin position="28"/>
        <end position="49"/>
    </location>
</feature>
<evidence type="ECO:0000256" key="3">
    <source>
        <dbReference type="ARBA" id="ARBA00022448"/>
    </source>
</evidence>
<dbReference type="GO" id="GO:0005886">
    <property type="term" value="C:plasma membrane"/>
    <property type="evidence" value="ECO:0007669"/>
    <property type="project" value="TreeGrafter"/>
</dbReference>
<dbReference type="SUPFAM" id="SSF81338">
    <property type="entry name" value="Aquaporin-like"/>
    <property type="match status" value="1"/>
</dbReference>
<keyword evidence="10" id="KW-1185">Reference proteome</keyword>
<evidence type="ECO:0000256" key="7">
    <source>
        <dbReference type="RuleBase" id="RU000477"/>
    </source>
</evidence>
<dbReference type="PRINTS" id="PR00783">
    <property type="entry name" value="MINTRINSICP"/>
</dbReference>
<name>A0A117R7S0_9ACTN</name>
<comment type="subcellular location">
    <subcellularLocation>
        <location evidence="1">Membrane</location>
        <topology evidence="1">Multi-pass membrane protein</topology>
    </subcellularLocation>
</comment>
<feature type="transmembrane region" description="Helical" evidence="8">
    <location>
        <begin position="264"/>
        <end position="286"/>
    </location>
</feature>
<sequence>MAVEIPPLIKPSRLRARGGLLGECLAEFLGTFVLIAFGCGVVAMAVAALPGSGRAATPTTIFLAAGDWLLIAWGWALAVTFGVYVAGGVSGAHINPAVTLAMAVRRGFAWAKVLPYIFSQVVGAFTGAALVYLVYHNAISAFDSAMKGPKTNGHTLASFSIFATFPAPYFHGGVAGPLIDQIVGTAFLVMFVVAVIDLRNQAVKANLGPLIIGFAVAAIGMSYGANAGYAINPARDFGPRLFTYAAGWGSLAFPGSVSGAFSDYWWIPIVGPLIGGVIGIIVYDLFIGDILLVRSELAELPEPGRTRPVKNEDEEF</sequence>
<feature type="transmembrane region" description="Helical" evidence="8">
    <location>
        <begin position="113"/>
        <end position="135"/>
    </location>
</feature>
<dbReference type="CDD" id="cd00333">
    <property type="entry name" value="MIP"/>
    <property type="match status" value="1"/>
</dbReference>
<dbReference type="GO" id="GO:0015254">
    <property type="term" value="F:glycerol channel activity"/>
    <property type="evidence" value="ECO:0007669"/>
    <property type="project" value="TreeGrafter"/>
</dbReference>
<dbReference type="Proteomes" id="UP000053024">
    <property type="component" value="Unassembled WGS sequence"/>
</dbReference>
<organism evidence="9 10">
    <name type="scientific">Streptomyces bungoensis</name>
    <dbReference type="NCBI Taxonomy" id="285568"/>
    <lineage>
        <taxon>Bacteria</taxon>
        <taxon>Bacillati</taxon>
        <taxon>Actinomycetota</taxon>
        <taxon>Actinomycetes</taxon>
        <taxon>Kitasatosporales</taxon>
        <taxon>Streptomycetaceae</taxon>
        <taxon>Streptomyces</taxon>
    </lineage>
</organism>
<dbReference type="OrthoDB" id="9807293at2"/>
<dbReference type="PANTHER" id="PTHR43829">
    <property type="entry name" value="AQUAPORIN OR AQUAGLYCEROPORIN RELATED"/>
    <property type="match status" value="1"/>
</dbReference>
<evidence type="ECO:0000313" key="9">
    <source>
        <dbReference type="EMBL" id="KUN75853.1"/>
    </source>
</evidence>